<dbReference type="AlphaFoldDB" id="A0A0E9WQ17"/>
<dbReference type="GO" id="GO:0031519">
    <property type="term" value="C:PcG protein complex"/>
    <property type="evidence" value="ECO:0007669"/>
    <property type="project" value="TreeGrafter"/>
</dbReference>
<dbReference type="SMART" id="SM00355">
    <property type="entry name" value="ZnF_C2H2"/>
    <property type="match status" value="2"/>
</dbReference>
<organism evidence="9">
    <name type="scientific">Anguilla anguilla</name>
    <name type="common">European freshwater eel</name>
    <name type="synonym">Muraena anguilla</name>
    <dbReference type="NCBI Taxonomy" id="7936"/>
    <lineage>
        <taxon>Eukaryota</taxon>
        <taxon>Metazoa</taxon>
        <taxon>Chordata</taxon>
        <taxon>Craniata</taxon>
        <taxon>Vertebrata</taxon>
        <taxon>Euteleostomi</taxon>
        <taxon>Actinopterygii</taxon>
        <taxon>Neopterygii</taxon>
        <taxon>Teleostei</taxon>
        <taxon>Anguilliformes</taxon>
        <taxon>Anguillidae</taxon>
        <taxon>Anguilla</taxon>
    </lineage>
</organism>
<feature type="domain" description="C2H2-type" evidence="8">
    <location>
        <begin position="26"/>
        <end position="53"/>
    </location>
</feature>
<feature type="domain" description="C2H2-type" evidence="8">
    <location>
        <begin position="1"/>
        <end position="25"/>
    </location>
</feature>
<dbReference type="SUPFAM" id="SSF57667">
    <property type="entry name" value="beta-beta-alpha zinc fingers"/>
    <property type="match status" value="1"/>
</dbReference>
<reference evidence="9" key="2">
    <citation type="journal article" date="2015" name="Fish Shellfish Immunol.">
        <title>Early steps in the European eel (Anguilla anguilla)-Vibrio vulnificus interaction in the gills: Role of the RtxA13 toxin.</title>
        <authorList>
            <person name="Callol A."/>
            <person name="Pajuelo D."/>
            <person name="Ebbesson L."/>
            <person name="Teles M."/>
            <person name="MacKenzie S."/>
            <person name="Amaro C."/>
        </authorList>
    </citation>
    <scope>NUCLEOTIDE SEQUENCE</scope>
</reference>
<dbReference type="InterPro" id="IPR036236">
    <property type="entry name" value="Znf_C2H2_sf"/>
</dbReference>
<dbReference type="EMBL" id="GBXM01016063">
    <property type="protein sequence ID" value="JAH92514.1"/>
    <property type="molecule type" value="Transcribed_RNA"/>
</dbReference>
<dbReference type="PANTHER" id="PTHR14003:SF23">
    <property type="entry name" value="ZINC FINGER PROTEIN 143"/>
    <property type="match status" value="1"/>
</dbReference>
<dbReference type="InterPro" id="IPR013087">
    <property type="entry name" value="Znf_C2H2_type"/>
</dbReference>
<keyword evidence="4 7" id="KW-0863">Zinc-finger</keyword>
<evidence type="ECO:0000256" key="2">
    <source>
        <dbReference type="ARBA" id="ARBA00022723"/>
    </source>
</evidence>
<evidence type="ECO:0000256" key="1">
    <source>
        <dbReference type="ARBA" id="ARBA00004123"/>
    </source>
</evidence>
<sequence length="62" mass="7495">MWCEKSFTQVGNLKRHQRIHTGERPYCCTRCGKTFYDGGALKNHKRIHLRERKQRNMLMQTD</sequence>
<comment type="subcellular location">
    <subcellularLocation>
        <location evidence="1">Nucleus</location>
    </subcellularLocation>
</comment>
<keyword evidence="6" id="KW-0539">Nucleus</keyword>
<dbReference type="GO" id="GO:0000785">
    <property type="term" value="C:chromatin"/>
    <property type="evidence" value="ECO:0007669"/>
    <property type="project" value="TreeGrafter"/>
</dbReference>
<evidence type="ECO:0000256" key="5">
    <source>
        <dbReference type="ARBA" id="ARBA00022833"/>
    </source>
</evidence>
<dbReference type="GO" id="GO:0005667">
    <property type="term" value="C:transcription regulator complex"/>
    <property type="evidence" value="ECO:0007669"/>
    <property type="project" value="TreeGrafter"/>
</dbReference>
<dbReference type="Pfam" id="PF00096">
    <property type="entry name" value="zf-C2H2"/>
    <property type="match status" value="1"/>
</dbReference>
<name>A0A0E9WQ17_ANGAN</name>
<evidence type="ECO:0000259" key="8">
    <source>
        <dbReference type="PROSITE" id="PS50157"/>
    </source>
</evidence>
<dbReference type="GO" id="GO:0000978">
    <property type="term" value="F:RNA polymerase II cis-regulatory region sequence-specific DNA binding"/>
    <property type="evidence" value="ECO:0007669"/>
    <property type="project" value="TreeGrafter"/>
</dbReference>
<keyword evidence="3" id="KW-0677">Repeat</keyword>
<keyword evidence="5" id="KW-0862">Zinc</keyword>
<dbReference type="Pfam" id="PF13894">
    <property type="entry name" value="zf-C2H2_4"/>
    <property type="match status" value="1"/>
</dbReference>
<evidence type="ECO:0000313" key="9">
    <source>
        <dbReference type="EMBL" id="JAH92514.1"/>
    </source>
</evidence>
<dbReference type="Gene3D" id="3.30.160.60">
    <property type="entry name" value="Classic Zinc Finger"/>
    <property type="match status" value="2"/>
</dbReference>
<evidence type="ECO:0000256" key="7">
    <source>
        <dbReference type="PROSITE-ProRule" id="PRU00042"/>
    </source>
</evidence>
<dbReference type="GO" id="GO:0000981">
    <property type="term" value="F:DNA-binding transcription factor activity, RNA polymerase II-specific"/>
    <property type="evidence" value="ECO:0007669"/>
    <property type="project" value="TreeGrafter"/>
</dbReference>
<evidence type="ECO:0000256" key="4">
    <source>
        <dbReference type="ARBA" id="ARBA00022771"/>
    </source>
</evidence>
<keyword evidence="2" id="KW-0479">Metal-binding</keyword>
<dbReference type="FunFam" id="3.30.160.60:FF:000557">
    <property type="entry name" value="zinc finger and SCAN domain-containing protein 29"/>
    <property type="match status" value="1"/>
</dbReference>
<accession>A0A0E9WQ17</accession>
<dbReference type="PANTHER" id="PTHR14003">
    <property type="entry name" value="TRANSCRIPTIONAL REPRESSOR PROTEIN YY"/>
    <property type="match status" value="1"/>
</dbReference>
<evidence type="ECO:0000256" key="3">
    <source>
        <dbReference type="ARBA" id="ARBA00022737"/>
    </source>
</evidence>
<dbReference type="FunFam" id="3.30.160.60:FF:001498">
    <property type="entry name" value="Zinc finger protein 404"/>
    <property type="match status" value="1"/>
</dbReference>
<protein>
    <recommendedName>
        <fullName evidence="8">C2H2-type domain-containing protein</fullName>
    </recommendedName>
</protein>
<proteinExistence type="predicted"/>
<reference evidence="9" key="1">
    <citation type="submission" date="2014-11" db="EMBL/GenBank/DDBJ databases">
        <authorList>
            <person name="Amaro Gonzalez C."/>
        </authorList>
    </citation>
    <scope>NUCLEOTIDE SEQUENCE</scope>
</reference>
<evidence type="ECO:0000256" key="6">
    <source>
        <dbReference type="ARBA" id="ARBA00023242"/>
    </source>
</evidence>
<dbReference type="PROSITE" id="PS00028">
    <property type="entry name" value="ZINC_FINGER_C2H2_1"/>
    <property type="match status" value="1"/>
</dbReference>
<dbReference type="GO" id="GO:0008270">
    <property type="term" value="F:zinc ion binding"/>
    <property type="evidence" value="ECO:0007669"/>
    <property type="project" value="UniProtKB-KW"/>
</dbReference>
<dbReference type="PROSITE" id="PS50157">
    <property type="entry name" value="ZINC_FINGER_C2H2_2"/>
    <property type="match status" value="2"/>
</dbReference>